<dbReference type="EMBL" id="HBUF01529927">
    <property type="protein sequence ID" value="CAG6751537.1"/>
    <property type="molecule type" value="Transcribed_RNA"/>
</dbReference>
<dbReference type="AlphaFoldDB" id="A0A8D8ZSX6"/>
<feature type="transmembrane region" description="Helical" evidence="1">
    <location>
        <begin position="81"/>
        <end position="101"/>
    </location>
</feature>
<sequence>MRWYTSASLRKFIVFCMASWLSSRFCFRASFILCLFLRFVKAVHSWMIWLIVSGIWMLHLLHIGGGCFSMRCTWVSLECPILNLASLTSSPLVFWVLVRLFQEGWISSGRPILV</sequence>
<feature type="transmembrane region" description="Helical" evidence="1">
    <location>
        <begin position="46"/>
        <end position="69"/>
    </location>
</feature>
<organism evidence="2">
    <name type="scientific">Cacopsylla melanoneura</name>
    <dbReference type="NCBI Taxonomy" id="428564"/>
    <lineage>
        <taxon>Eukaryota</taxon>
        <taxon>Metazoa</taxon>
        <taxon>Ecdysozoa</taxon>
        <taxon>Arthropoda</taxon>
        <taxon>Hexapoda</taxon>
        <taxon>Insecta</taxon>
        <taxon>Pterygota</taxon>
        <taxon>Neoptera</taxon>
        <taxon>Paraneoptera</taxon>
        <taxon>Hemiptera</taxon>
        <taxon>Sternorrhyncha</taxon>
        <taxon>Psylloidea</taxon>
        <taxon>Psyllidae</taxon>
        <taxon>Psyllinae</taxon>
        <taxon>Cacopsylla</taxon>
    </lineage>
</organism>
<keyword evidence="1" id="KW-0812">Transmembrane</keyword>
<feature type="transmembrane region" description="Helical" evidence="1">
    <location>
        <begin position="12"/>
        <end position="40"/>
    </location>
</feature>
<evidence type="ECO:0000256" key="1">
    <source>
        <dbReference type="SAM" id="Phobius"/>
    </source>
</evidence>
<evidence type="ECO:0000313" key="2">
    <source>
        <dbReference type="EMBL" id="CAG6751537.1"/>
    </source>
</evidence>
<proteinExistence type="predicted"/>
<protein>
    <submittedName>
        <fullName evidence="2">Uncharacterized protein</fullName>
    </submittedName>
</protein>
<reference evidence="2" key="1">
    <citation type="submission" date="2021-05" db="EMBL/GenBank/DDBJ databases">
        <authorList>
            <person name="Alioto T."/>
            <person name="Alioto T."/>
            <person name="Gomez Garrido J."/>
        </authorList>
    </citation>
    <scope>NUCLEOTIDE SEQUENCE</scope>
</reference>
<accession>A0A8D8ZSX6</accession>
<keyword evidence="1" id="KW-0472">Membrane</keyword>
<keyword evidence="1" id="KW-1133">Transmembrane helix</keyword>
<name>A0A8D8ZSX6_9HEMI</name>